<dbReference type="PANTHER" id="PTHR37162:SF1">
    <property type="entry name" value="BED-TYPE DOMAIN-CONTAINING PROTEIN"/>
    <property type="match status" value="1"/>
</dbReference>
<gene>
    <name evidence="3" type="ORF">QYM36_009069</name>
</gene>
<name>A0AA88HV66_ARTSF</name>
<evidence type="ECO:0000313" key="3">
    <source>
        <dbReference type="EMBL" id="KAK2714726.1"/>
    </source>
</evidence>
<dbReference type="EMBL" id="JAVRJZ010000013">
    <property type="protein sequence ID" value="KAK2714726.1"/>
    <property type="molecule type" value="Genomic_DNA"/>
</dbReference>
<evidence type="ECO:0000313" key="4">
    <source>
        <dbReference type="Proteomes" id="UP001187531"/>
    </source>
</evidence>
<reference evidence="3" key="1">
    <citation type="submission" date="2023-07" db="EMBL/GenBank/DDBJ databases">
        <title>Chromosome-level genome assembly of Artemia franciscana.</title>
        <authorList>
            <person name="Jo E."/>
        </authorList>
    </citation>
    <scope>NUCLEOTIDE SEQUENCE</scope>
    <source>
        <tissue evidence="3">Whole body</tissue>
    </source>
</reference>
<dbReference type="PANTHER" id="PTHR37162">
    <property type="entry name" value="HAT FAMILY DIMERISATION DOMAINCONTAINING PROTEIN-RELATED"/>
    <property type="match status" value="1"/>
</dbReference>
<sequence length="422" mass="47544">MPRKIKNRNKFCDKWKMDPELCGFISKSDMNSQHAHCNLCKEDIRGSIYNVKRHVKSTFHKQNVQAMKCTVPVDQLVQTPEVQKKQLFDDSVKDAELRLAGWVAKEDISIRKTDSLLQVMKSCFPNDAVCQALASSRTKTTGIIKDVLATEEKVQLVNWLRNNKFAIIVDEYTDKSWAKVLVIIAKYVDANYNVREDFLGLVDVHDASSAGQKNLIMKCLSDLSIPIQNLMGIGFDNASVNTGSVKGLGRCFKRNAGQLNRQQVQTIHANCLSFLVEMCLQVSTRIDYIDETLVNLRCIDPTVAVSGKRKKDQELQAECTASSHAMEEVEDALEVHENQFSQVQLETSVSDSKENFHLIQPLGLDEIDVEIFNEITIAMVITDQDTEPADLPTALAEMPVTEATEHDRLGEKKEEKTTECFI</sequence>
<proteinExistence type="predicted"/>
<protein>
    <recommendedName>
        <fullName evidence="2">DUF4371 domain-containing protein</fullName>
    </recommendedName>
</protein>
<feature type="region of interest" description="Disordered" evidence="1">
    <location>
        <begin position="403"/>
        <end position="422"/>
    </location>
</feature>
<dbReference type="InterPro" id="IPR025398">
    <property type="entry name" value="DUF4371"/>
</dbReference>
<evidence type="ECO:0000256" key="1">
    <source>
        <dbReference type="SAM" id="MobiDB-lite"/>
    </source>
</evidence>
<accession>A0AA88HV66</accession>
<evidence type="ECO:0000259" key="2">
    <source>
        <dbReference type="Pfam" id="PF14291"/>
    </source>
</evidence>
<dbReference type="Proteomes" id="UP001187531">
    <property type="component" value="Unassembled WGS sequence"/>
</dbReference>
<organism evidence="3 4">
    <name type="scientific">Artemia franciscana</name>
    <name type="common">Brine shrimp</name>
    <name type="synonym">Artemia sanfranciscana</name>
    <dbReference type="NCBI Taxonomy" id="6661"/>
    <lineage>
        <taxon>Eukaryota</taxon>
        <taxon>Metazoa</taxon>
        <taxon>Ecdysozoa</taxon>
        <taxon>Arthropoda</taxon>
        <taxon>Crustacea</taxon>
        <taxon>Branchiopoda</taxon>
        <taxon>Anostraca</taxon>
        <taxon>Artemiidae</taxon>
        <taxon>Artemia</taxon>
    </lineage>
</organism>
<feature type="domain" description="DUF4371" evidence="2">
    <location>
        <begin position="147"/>
        <end position="246"/>
    </location>
</feature>
<comment type="caution">
    <text evidence="3">The sequence shown here is derived from an EMBL/GenBank/DDBJ whole genome shotgun (WGS) entry which is preliminary data.</text>
</comment>
<dbReference type="AlphaFoldDB" id="A0AA88HV66"/>
<dbReference type="Pfam" id="PF14291">
    <property type="entry name" value="DUF4371"/>
    <property type="match status" value="1"/>
</dbReference>
<keyword evidence="4" id="KW-1185">Reference proteome</keyword>